<sequence length="121" mass="13594">MNKELRNAGQNGPATLFGDFNQNVDVSNSLSQYCVGEDFVRFNHDGLPEQYAKEATSSQAIIDLVLRRETGIIDSLIVKDPLGRSDHSVVEFIMQIERVNLKANARFLCMSNGLYNRMVRA</sequence>
<dbReference type="PANTHER" id="PTHR33395">
    <property type="entry name" value="TRANSCRIPTASE, PUTATIVE-RELATED-RELATED"/>
    <property type="match status" value="1"/>
</dbReference>
<name>A0A401TFH4_CHIPU</name>
<protein>
    <recommendedName>
        <fullName evidence="3">Endonuclease/exonuclease/phosphatase domain-containing protein</fullName>
    </recommendedName>
</protein>
<gene>
    <name evidence="1" type="ORF">chiPu_0025439</name>
</gene>
<dbReference type="EMBL" id="BEZZ01058647">
    <property type="protein sequence ID" value="GCC41404.1"/>
    <property type="molecule type" value="Genomic_DNA"/>
</dbReference>
<reference evidence="1 2" key="1">
    <citation type="journal article" date="2018" name="Nat. Ecol. Evol.">
        <title>Shark genomes provide insights into elasmobranch evolution and the origin of vertebrates.</title>
        <authorList>
            <person name="Hara Y"/>
            <person name="Yamaguchi K"/>
            <person name="Onimaru K"/>
            <person name="Kadota M"/>
            <person name="Koyanagi M"/>
            <person name="Keeley SD"/>
            <person name="Tatsumi K"/>
            <person name="Tanaka K"/>
            <person name="Motone F"/>
            <person name="Kageyama Y"/>
            <person name="Nozu R"/>
            <person name="Adachi N"/>
            <person name="Nishimura O"/>
            <person name="Nakagawa R"/>
            <person name="Tanegashima C"/>
            <person name="Kiyatake I"/>
            <person name="Matsumoto R"/>
            <person name="Murakumo K"/>
            <person name="Nishida K"/>
            <person name="Terakita A"/>
            <person name="Kuratani S"/>
            <person name="Sato K"/>
            <person name="Hyodo S Kuraku.S."/>
        </authorList>
    </citation>
    <scope>NUCLEOTIDE SEQUENCE [LARGE SCALE GENOMIC DNA]</scope>
</reference>
<dbReference type="GO" id="GO:0061343">
    <property type="term" value="P:cell adhesion involved in heart morphogenesis"/>
    <property type="evidence" value="ECO:0007669"/>
    <property type="project" value="TreeGrafter"/>
</dbReference>
<proteinExistence type="predicted"/>
<dbReference type="PANTHER" id="PTHR33395:SF21">
    <property type="entry name" value="PERICARDIN"/>
    <property type="match status" value="1"/>
</dbReference>
<evidence type="ECO:0008006" key="3">
    <source>
        <dbReference type="Google" id="ProtNLM"/>
    </source>
</evidence>
<dbReference type="AlphaFoldDB" id="A0A401TFH4"/>
<accession>A0A401TFH4</accession>
<evidence type="ECO:0000313" key="1">
    <source>
        <dbReference type="EMBL" id="GCC41404.1"/>
    </source>
</evidence>
<evidence type="ECO:0000313" key="2">
    <source>
        <dbReference type="Proteomes" id="UP000287033"/>
    </source>
</evidence>
<dbReference type="GO" id="GO:0007508">
    <property type="term" value="P:larval heart development"/>
    <property type="evidence" value="ECO:0007669"/>
    <property type="project" value="TreeGrafter"/>
</dbReference>
<dbReference type="GO" id="GO:0031012">
    <property type="term" value="C:extracellular matrix"/>
    <property type="evidence" value="ECO:0007669"/>
    <property type="project" value="TreeGrafter"/>
</dbReference>
<keyword evidence="2" id="KW-1185">Reference proteome</keyword>
<dbReference type="Proteomes" id="UP000287033">
    <property type="component" value="Unassembled WGS sequence"/>
</dbReference>
<dbReference type="OrthoDB" id="8942991at2759"/>
<comment type="caution">
    <text evidence="1">The sequence shown here is derived from an EMBL/GenBank/DDBJ whole genome shotgun (WGS) entry which is preliminary data.</text>
</comment>
<organism evidence="1 2">
    <name type="scientific">Chiloscyllium punctatum</name>
    <name type="common">Brownbanded bambooshark</name>
    <name type="synonym">Hemiscyllium punctatum</name>
    <dbReference type="NCBI Taxonomy" id="137246"/>
    <lineage>
        <taxon>Eukaryota</taxon>
        <taxon>Metazoa</taxon>
        <taxon>Chordata</taxon>
        <taxon>Craniata</taxon>
        <taxon>Vertebrata</taxon>
        <taxon>Chondrichthyes</taxon>
        <taxon>Elasmobranchii</taxon>
        <taxon>Galeomorphii</taxon>
        <taxon>Galeoidea</taxon>
        <taxon>Orectolobiformes</taxon>
        <taxon>Hemiscylliidae</taxon>
        <taxon>Chiloscyllium</taxon>
    </lineage>
</organism>